<dbReference type="Proteomes" id="UP000005737">
    <property type="component" value="Unassembled WGS sequence"/>
</dbReference>
<evidence type="ECO:0000313" key="1">
    <source>
        <dbReference type="EMBL" id="EHQ06136.1"/>
    </source>
</evidence>
<reference evidence="1 2" key="1">
    <citation type="submission" date="2011-10" db="EMBL/GenBank/DDBJ databases">
        <title>The Improved High-Quality Draft genome of Leptonema illini DSM 21528.</title>
        <authorList>
            <consortium name="US DOE Joint Genome Institute (JGI-PGF)"/>
            <person name="Lucas S."/>
            <person name="Copeland A."/>
            <person name="Lapidus A."/>
            <person name="Glavina del Rio T."/>
            <person name="Dalin E."/>
            <person name="Tice H."/>
            <person name="Bruce D."/>
            <person name="Goodwin L."/>
            <person name="Pitluck S."/>
            <person name="Peters L."/>
            <person name="Mikhailova N."/>
            <person name="Held B."/>
            <person name="Kyrpides N."/>
            <person name="Mavromatis K."/>
            <person name="Ivanova N."/>
            <person name="Markowitz V."/>
            <person name="Cheng J.-F."/>
            <person name="Hugenholtz P."/>
            <person name="Woyke T."/>
            <person name="Wu D."/>
            <person name="Gronow S."/>
            <person name="Wellnitz S."/>
            <person name="Brambilla E.-M."/>
            <person name="Klenk H.-P."/>
            <person name="Eisen J.A."/>
        </authorList>
    </citation>
    <scope>NUCLEOTIDE SEQUENCE [LARGE SCALE GENOMIC DNA]</scope>
    <source>
        <strain evidence="1 2">DSM 21528</strain>
    </source>
</reference>
<dbReference type="RefSeq" id="WP_002771365.1">
    <property type="nucleotide sequence ID" value="NZ_JH597773.1"/>
</dbReference>
<dbReference type="AlphaFoldDB" id="H2CK47"/>
<organism evidence="1 2">
    <name type="scientific">Leptonema illini DSM 21528</name>
    <dbReference type="NCBI Taxonomy" id="929563"/>
    <lineage>
        <taxon>Bacteria</taxon>
        <taxon>Pseudomonadati</taxon>
        <taxon>Spirochaetota</taxon>
        <taxon>Spirochaetia</taxon>
        <taxon>Leptospirales</taxon>
        <taxon>Leptospiraceae</taxon>
        <taxon>Leptonema</taxon>
    </lineage>
</organism>
<keyword evidence="2" id="KW-1185">Reference proteome</keyword>
<dbReference type="HOGENOM" id="CLU_2633774_0_0_12"/>
<sequence length="77" mass="8463">MSKMTLTELKEASTTLTIQEKQELASFLVEYDREVYLSATVVAEARKRADSVIKGTAKTVDGDKVLQKAIALATEEV</sequence>
<dbReference type="EMBL" id="JH597773">
    <property type="protein sequence ID" value="EHQ06136.1"/>
    <property type="molecule type" value="Genomic_DNA"/>
</dbReference>
<accession>H2CK47</accession>
<gene>
    <name evidence="1" type="ORF">Lepil_1447</name>
</gene>
<proteinExistence type="predicted"/>
<evidence type="ECO:0000313" key="2">
    <source>
        <dbReference type="Proteomes" id="UP000005737"/>
    </source>
</evidence>
<protein>
    <submittedName>
        <fullName evidence="1">Uncharacterized protein</fullName>
    </submittedName>
</protein>
<name>H2CK47_9LEPT</name>